<proteinExistence type="predicted"/>
<gene>
    <name evidence="1" type="ORF">NQ317_010065</name>
</gene>
<accession>A0ABQ9JMG0</accession>
<evidence type="ECO:0000313" key="1">
    <source>
        <dbReference type="EMBL" id="KAJ8978607.1"/>
    </source>
</evidence>
<protein>
    <submittedName>
        <fullName evidence="1">Uncharacterized protein</fullName>
    </submittedName>
</protein>
<reference evidence="1" key="1">
    <citation type="journal article" date="2023" name="Insect Mol. Biol.">
        <title>Genome sequencing provides insights into the evolution of gene families encoding plant cell wall-degrading enzymes in longhorned beetles.</title>
        <authorList>
            <person name="Shin N.R."/>
            <person name="Okamura Y."/>
            <person name="Kirsch R."/>
            <person name="Pauchet Y."/>
        </authorList>
    </citation>
    <scope>NUCLEOTIDE SEQUENCE</scope>
    <source>
        <strain evidence="1">MMC_N1</strain>
    </source>
</reference>
<keyword evidence="2" id="KW-1185">Reference proteome</keyword>
<sequence>MDSSNGTEQTTINPNGLSTEMKNNCVLPSISQDIVPQSSNQEYINEEILHNANGNKQDIIYQKNITVENLTSNYVVVGVINKCAINTVGEEINVPLNVDVCGIHNYHLPTTVQTEKDTMARKDSTIKDAKEDFLENNVECKVTGCIPDTSY</sequence>
<name>A0ABQ9JMG0_9CUCU</name>
<comment type="caution">
    <text evidence="1">The sequence shown here is derived from an EMBL/GenBank/DDBJ whole genome shotgun (WGS) entry which is preliminary data.</text>
</comment>
<evidence type="ECO:0000313" key="2">
    <source>
        <dbReference type="Proteomes" id="UP001162164"/>
    </source>
</evidence>
<organism evidence="1 2">
    <name type="scientific">Molorchus minor</name>
    <dbReference type="NCBI Taxonomy" id="1323400"/>
    <lineage>
        <taxon>Eukaryota</taxon>
        <taxon>Metazoa</taxon>
        <taxon>Ecdysozoa</taxon>
        <taxon>Arthropoda</taxon>
        <taxon>Hexapoda</taxon>
        <taxon>Insecta</taxon>
        <taxon>Pterygota</taxon>
        <taxon>Neoptera</taxon>
        <taxon>Endopterygota</taxon>
        <taxon>Coleoptera</taxon>
        <taxon>Polyphaga</taxon>
        <taxon>Cucujiformia</taxon>
        <taxon>Chrysomeloidea</taxon>
        <taxon>Cerambycidae</taxon>
        <taxon>Lamiinae</taxon>
        <taxon>Monochamini</taxon>
        <taxon>Molorchus</taxon>
    </lineage>
</organism>
<dbReference type="Proteomes" id="UP001162164">
    <property type="component" value="Unassembled WGS sequence"/>
</dbReference>
<dbReference type="EMBL" id="JAPWTJ010000418">
    <property type="protein sequence ID" value="KAJ8978607.1"/>
    <property type="molecule type" value="Genomic_DNA"/>
</dbReference>